<keyword evidence="5 9" id="KW-0472">Membrane</keyword>
<dbReference type="OrthoDB" id="191139at2759"/>
<evidence type="ECO:0000256" key="2">
    <source>
        <dbReference type="ARBA" id="ARBA00022448"/>
    </source>
</evidence>
<comment type="similarity">
    <text evidence="8">Belongs to the auxin efflux carrier (TC 2.A.69.2) family.</text>
</comment>
<comment type="function">
    <text evidence="7">Involved in cellular auxin homeostasis by regulating auxin metabolism. Regulates intracellular auxin accumulation at the endoplasmic reticulum and thus auxin availability for nuclear auxin signaling.</text>
</comment>
<dbReference type="InterPro" id="IPR045033">
    <property type="entry name" value="PILS1/3/4/5/7"/>
</dbReference>
<reference evidence="10" key="1">
    <citation type="journal article" date="2019" name="Nat. Commun.">
        <title>Genome-wide association mapping of date palm fruit traits.</title>
        <authorList>
            <person name="Hazzouri K.M."/>
            <person name="Gros-Balthazard M."/>
            <person name="Flowers J.M."/>
            <person name="Copetti D."/>
            <person name="Lemansour A."/>
            <person name="Lebrun M."/>
            <person name="Masmoudi K."/>
            <person name="Ferrand S."/>
            <person name="Dhar M.I."/>
            <person name="Fresquez Z.A."/>
            <person name="Rosas U."/>
            <person name="Zhang J."/>
            <person name="Talag J."/>
            <person name="Lee S."/>
            <person name="Kudrna D."/>
            <person name="Powell R.F."/>
            <person name="Leitch I.J."/>
            <person name="Krueger R.R."/>
            <person name="Wing R.A."/>
            <person name="Amiri K.M.A."/>
            <person name="Purugganan M.D."/>
        </authorList>
    </citation>
    <scope>NUCLEOTIDE SEQUENCE [LARGE SCALE GENOMIC DNA]</scope>
    <source>
        <strain evidence="10">cv. Khalas</strain>
    </source>
</reference>
<dbReference type="GO" id="GO:0080162">
    <property type="term" value="P:endoplasmic reticulum to cytosol auxin transport"/>
    <property type="evidence" value="ECO:0007669"/>
    <property type="project" value="InterPro"/>
</dbReference>
<dbReference type="Proteomes" id="UP000228380">
    <property type="component" value="Chromosome 1"/>
</dbReference>
<evidence type="ECO:0000256" key="5">
    <source>
        <dbReference type="ARBA" id="ARBA00023136"/>
    </source>
</evidence>
<dbReference type="GeneID" id="120111311"/>
<feature type="transmembrane region" description="Helical" evidence="9">
    <location>
        <begin position="32"/>
        <end position="61"/>
    </location>
</feature>
<dbReference type="PANTHER" id="PTHR31651">
    <property type="match status" value="1"/>
</dbReference>
<keyword evidence="10" id="KW-1185">Reference proteome</keyword>
<evidence type="ECO:0000256" key="7">
    <source>
        <dbReference type="ARBA" id="ARBA00025100"/>
    </source>
</evidence>
<evidence type="ECO:0000256" key="8">
    <source>
        <dbReference type="ARBA" id="ARBA00025752"/>
    </source>
</evidence>
<name>A0A8B9AL41_PHODC</name>
<dbReference type="GO" id="GO:0005789">
    <property type="term" value="C:endoplasmic reticulum membrane"/>
    <property type="evidence" value="ECO:0007669"/>
    <property type="project" value="UniProtKB-SubCell"/>
</dbReference>
<dbReference type="Pfam" id="PF03547">
    <property type="entry name" value="Mem_trans"/>
    <property type="match status" value="1"/>
</dbReference>
<dbReference type="InterPro" id="IPR004776">
    <property type="entry name" value="Mem_transp_PIN-like"/>
</dbReference>
<evidence type="ECO:0000313" key="10">
    <source>
        <dbReference type="Proteomes" id="UP000228380"/>
    </source>
</evidence>
<feature type="transmembrane region" description="Helical" evidence="9">
    <location>
        <begin position="141"/>
        <end position="165"/>
    </location>
</feature>
<dbReference type="KEGG" id="pda:120111311"/>
<evidence type="ECO:0000313" key="11">
    <source>
        <dbReference type="RefSeq" id="XP_038984014.1"/>
    </source>
</evidence>
<evidence type="ECO:0000256" key="9">
    <source>
        <dbReference type="SAM" id="Phobius"/>
    </source>
</evidence>
<feature type="transmembrane region" description="Helical" evidence="9">
    <location>
        <begin position="73"/>
        <end position="102"/>
    </location>
</feature>
<dbReference type="PANTHER" id="PTHR31651:SF33">
    <property type="entry name" value="PROTEIN PIN-LIKES 1"/>
    <property type="match status" value="1"/>
</dbReference>
<feature type="transmembrane region" description="Helical" evidence="9">
    <location>
        <begin position="108"/>
        <end position="129"/>
    </location>
</feature>
<reference evidence="11" key="2">
    <citation type="submission" date="2025-08" db="UniProtKB">
        <authorList>
            <consortium name="RefSeq"/>
        </authorList>
    </citation>
    <scope>IDENTIFICATION</scope>
    <source>
        <tissue evidence="11">Young leaves</tissue>
    </source>
</reference>
<keyword evidence="4 9" id="KW-1133">Transmembrane helix</keyword>
<keyword evidence="6" id="KW-0927">Auxin signaling pathway</keyword>
<evidence type="ECO:0000256" key="4">
    <source>
        <dbReference type="ARBA" id="ARBA00022989"/>
    </source>
</evidence>
<gene>
    <name evidence="11" type="primary">LOC120111311</name>
</gene>
<comment type="subcellular location">
    <subcellularLocation>
        <location evidence="1">Endoplasmic reticulum membrane</location>
        <topology evidence="1">Multi-pass membrane protein</topology>
    </subcellularLocation>
</comment>
<organism evidence="10 11">
    <name type="scientific">Phoenix dactylifera</name>
    <name type="common">Date palm</name>
    <dbReference type="NCBI Taxonomy" id="42345"/>
    <lineage>
        <taxon>Eukaryota</taxon>
        <taxon>Viridiplantae</taxon>
        <taxon>Streptophyta</taxon>
        <taxon>Embryophyta</taxon>
        <taxon>Tracheophyta</taxon>
        <taxon>Spermatophyta</taxon>
        <taxon>Magnoliopsida</taxon>
        <taxon>Liliopsida</taxon>
        <taxon>Arecaceae</taxon>
        <taxon>Coryphoideae</taxon>
        <taxon>Phoeniceae</taxon>
        <taxon>Phoenix</taxon>
    </lineage>
</organism>
<protein>
    <submittedName>
        <fullName evidence="11">Protein PIN-LIKES 3-like</fullName>
    </submittedName>
</protein>
<evidence type="ECO:0000256" key="3">
    <source>
        <dbReference type="ARBA" id="ARBA00022692"/>
    </source>
</evidence>
<dbReference type="GO" id="GO:0009734">
    <property type="term" value="P:auxin-activated signaling pathway"/>
    <property type="evidence" value="ECO:0007669"/>
    <property type="project" value="UniProtKB-KW"/>
</dbReference>
<keyword evidence="3 9" id="KW-0812">Transmembrane</keyword>
<evidence type="ECO:0000256" key="6">
    <source>
        <dbReference type="ARBA" id="ARBA00023294"/>
    </source>
</evidence>
<accession>A0A8B9AL41</accession>
<keyword evidence="2" id="KW-0813">Transport</keyword>
<sequence length="166" mass="18022">MSKPLLHIPLLNSVSLDDMPASSKTNRITLSIYIYIYIYIFVFACSNGTIPSLILITGGNLTKGLHGPGVKSTLILGVAVVRYIALPLFGAAIVKGAIHLGLVHPDPLYQFILLLQHAVPPAMNIASMIQMFEAGEGELSVIFLWTYAVASVALTLWLTLFLWLVS</sequence>
<evidence type="ECO:0000256" key="1">
    <source>
        <dbReference type="ARBA" id="ARBA00004477"/>
    </source>
</evidence>
<dbReference type="AlphaFoldDB" id="A0A8B9AL41"/>
<proteinExistence type="inferred from homology"/>
<dbReference type="RefSeq" id="XP_038984014.1">
    <property type="nucleotide sequence ID" value="XM_039128086.1"/>
</dbReference>